<sequence length="1523" mass="173941">MATLILYFLVILALYIITRHFLDKIKNFPPGPFPSLPIIGHLYLLKKPIYRTLSKISSKHGPVLLLQLGSRRLLVVSSPSIAEECFTKNDVVFANRPRLLIAKHLAYNSTSLAWAPYGDHWRNLRRIVSIEVLSAYRLQMLSAIRLEEVKSMICVLFRNQSQIVDMKTVFFELTLNIMMRMIAGKRYYGENVSDVEEAKRFRAIHAETFVLGGKTIIGDYIPWIKSKKMEKRLIECHIKRDSFMQSLVEEQRRKILESDCCGEKKKNLIQVLLSLQETEPEYYTDDIIKGIMLVLLLAGTDTSSTTMEWALSLLLNHPQVLEKAQREIDEQIGHDRLMDEADLAHLPYLRSILNETLRMYPPAPLLVPHESSEECLVGGFRIPRGTMLSVNMWAIQNDPKIWPDPTKFRPERFDNPEGGRDEFKLMPFGHGRRSCPGEGLALRVVGLALGSLLQCFEWQRIGDKMVDMTESPGFTVPKAKPLEARLGVTSILIIIKKTVAIAKCMATFFLYFLVFLALFIITRHFLCKIRNFPPSPFPSLPIIGHLYLLKKPIYRTLSKISSKHGPVILLQLGSRRQLVVSSPSIAEECFTKNDVVFANRPGYLIAKHLAYNTTSLLWAPYGDHWRNLRRIVSIEVLSAHRLQMLSSIRLEEVKSMICVLFRNQNQIVDMKTVFFELTLNIMMRMIAGKRYYGEDVSDVEEAKRFRAIHAETLLLGGKTIIGDFIPWIKSKKMLKRVKECHLKSDSFMQHLIEKQRRKIVESDCYGEKKRNLIQVLLSLQETEPGYYTDDIIKGIMLVLLLAGTDTSSATMEWALSLLLNHPQVLEKAQREIDEQIGHDRLMDEADLAHLPYLRSILNETLRMYPPAPLLLPHESSEECLVGGIRIPRGTMLSVNMWAIQNDPKIWPDPTKFRPERFDNPEGGRDGFKLMPFGHGRRSCPGEGLALRVVGLALGSLLQCFGWQKIGDKMVDMTEGPGFTSTKAKPLEARWCELCFLFFNIMDKFDLLGVNLSACMTVAVAIAKSMATFFLYFPVFLALYIITRHFLNKIRNFPPSPFPSLPIIGHLYLLKKPIYRTLSKISSKHGPVILLQLGSRRQIVVSSPSIAEECFTKNDVVFANRPRLLIAKHLAYNSTSLAWAPYGDHWRNLRRIVSIEVLSAHRLQMLSAIRLEEVKSMICVLFRNQNQIVDMKTVFFELTLNIMMRMIAGKRYYGEDVSDVEEAKRFRAIHAESFVLGGKTIIGDFIPWIKSKKMEKRLTECHLKSDSFMQYLIEEQRRKIVESDCCGEKKTNLIQVLLSLQETESGYYSDDVIKGIILVLLLAGTDTSSTTMEWALSLLLNHPQVLEKAQREIDEQIGHDRLMDEADLAHLPYLRSILNETLRMYPPAPLLVPHESSEECLVGGFRIPRGTMLSVNMWAIQNDPKIWPDPTKFRPERFDNPEGGRDEFKLMPFGHGRRSCPGEGLALRVVGLALGSLLQCFEWQRIGDKMVDMTEEPGFTVPKAKPLEAICRARPSMIGHISQI</sequence>
<evidence type="ECO:0000256" key="8">
    <source>
        <dbReference type="ARBA" id="ARBA00023136"/>
    </source>
</evidence>
<reference evidence="11" key="1">
    <citation type="journal article" date="2023" name="Mol. Ecol. Resour.">
        <title>Chromosome-level genome assembly of a triploid poplar Populus alba 'Berolinensis'.</title>
        <authorList>
            <person name="Chen S."/>
            <person name="Yu Y."/>
            <person name="Wang X."/>
            <person name="Wang S."/>
            <person name="Zhang T."/>
            <person name="Zhou Y."/>
            <person name="He R."/>
            <person name="Meng N."/>
            <person name="Wang Y."/>
            <person name="Liu W."/>
            <person name="Liu Z."/>
            <person name="Liu J."/>
            <person name="Guo Q."/>
            <person name="Huang H."/>
            <person name="Sederoff R.R."/>
            <person name="Wang G."/>
            <person name="Qu G."/>
            <person name="Chen S."/>
        </authorList>
    </citation>
    <scope>NUCLEOTIDE SEQUENCE</scope>
    <source>
        <strain evidence="11">SC-2020</strain>
    </source>
</reference>
<dbReference type="Proteomes" id="UP001164929">
    <property type="component" value="Chromosome 14"/>
</dbReference>
<evidence type="ECO:0000256" key="5">
    <source>
        <dbReference type="ARBA" id="ARBA00023002"/>
    </source>
</evidence>
<dbReference type="EMBL" id="JAQIZT010000014">
    <property type="protein sequence ID" value="KAJ6971605.1"/>
    <property type="molecule type" value="Genomic_DNA"/>
</dbReference>
<keyword evidence="6 9" id="KW-0408">Iron</keyword>
<keyword evidence="8 10" id="KW-0472">Membrane</keyword>
<dbReference type="PANTHER" id="PTHR47947">
    <property type="entry name" value="CYTOCHROME P450 82C3-RELATED"/>
    <property type="match status" value="1"/>
</dbReference>
<keyword evidence="3 9" id="KW-0349">Heme</keyword>
<evidence type="ECO:0000313" key="12">
    <source>
        <dbReference type="Proteomes" id="UP001164929"/>
    </source>
</evidence>
<feature type="transmembrane region" description="Helical" evidence="10">
    <location>
        <begin position="1028"/>
        <end position="1046"/>
    </location>
</feature>
<dbReference type="InterPro" id="IPR001128">
    <property type="entry name" value="Cyt_P450"/>
</dbReference>
<dbReference type="InterPro" id="IPR002401">
    <property type="entry name" value="Cyt_P450_E_grp-I"/>
</dbReference>
<protein>
    <recommendedName>
        <fullName evidence="13">Cytochrome P450</fullName>
    </recommendedName>
</protein>
<gene>
    <name evidence="11" type="ORF">NC653_032201</name>
</gene>
<dbReference type="SUPFAM" id="SSF48264">
    <property type="entry name" value="Cytochrome P450"/>
    <property type="match status" value="3"/>
</dbReference>
<keyword evidence="12" id="KW-1185">Reference proteome</keyword>
<dbReference type="GO" id="GO:0016705">
    <property type="term" value="F:oxidoreductase activity, acting on paired donors, with incorporation or reduction of molecular oxygen"/>
    <property type="evidence" value="ECO:0007669"/>
    <property type="project" value="InterPro"/>
</dbReference>
<dbReference type="CDD" id="cd20653">
    <property type="entry name" value="CYP81"/>
    <property type="match status" value="3"/>
</dbReference>
<dbReference type="PRINTS" id="PR00385">
    <property type="entry name" value="P450"/>
</dbReference>
<keyword evidence="7" id="KW-0503">Monooxygenase</keyword>
<evidence type="ECO:0000256" key="9">
    <source>
        <dbReference type="PIRSR" id="PIRSR602401-1"/>
    </source>
</evidence>
<dbReference type="GO" id="GO:0020037">
    <property type="term" value="F:heme binding"/>
    <property type="evidence" value="ECO:0007669"/>
    <property type="project" value="InterPro"/>
</dbReference>
<feature type="transmembrane region" description="Helical" evidence="10">
    <location>
        <begin position="500"/>
        <end position="521"/>
    </location>
</feature>
<dbReference type="InterPro" id="IPR017972">
    <property type="entry name" value="Cyt_P450_CS"/>
</dbReference>
<keyword evidence="10" id="KW-0812">Transmembrane</keyword>
<dbReference type="GO" id="GO:0005506">
    <property type="term" value="F:iron ion binding"/>
    <property type="evidence" value="ECO:0007669"/>
    <property type="project" value="InterPro"/>
</dbReference>
<dbReference type="GO" id="GO:0016020">
    <property type="term" value="C:membrane"/>
    <property type="evidence" value="ECO:0007669"/>
    <property type="project" value="UniProtKB-SubCell"/>
</dbReference>
<evidence type="ECO:0000256" key="7">
    <source>
        <dbReference type="ARBA" id="ARBA00023033"/>
    </source>
</evidence>
<feature type="binding site" description="axial binding residue" evidence="9">
    <location>
        <position position="1459"/>
    </location>
    <ligand>
        <name>heme</name>
        <dbReference type="ChEBI" id="CHEBI:30413"/>
    </ligand>
    <ligandPart>
        <name>Fe</name>
        <dbReference type="ChEBI" id="CHEBI:18248"/>
    </ligandPart>
</feature>
<evidence type="ECO:0000256" key="1">
    <source>
        <dbReference type="ARBA" id="ARBA00004370"/>
    </source>
</evidence>
<organism evidence="11 12">
    <name type="scientific">Populus alba x Populus x berolinensis</name>
    <dbReference type="NCBI Taxonomy" id="444605"/>
    <lineage>
        <taxon>Eukaryota</taxon>
        <taxon>Viridiplantae</taxon>
        <taxon>Streptophyta</taxon>
        <taxon>Embryophyta</taxon>
        <taxon>Tracheophyta</taxon>
        <taxon>Spermatophyta</taxon>
        <taxon>Magnoliopsida</taxon>
        <taxon>eudicotyledons</taxon>
        <taxon>Gunneridae</taxon>
        <taxon>Pentapetalae</taxon>
        <taxon>rosids</taxon>
        <taxon>fabids</taxon>
        <taxon>Malpighiales</taxon>
        <taxon>Salicaceae</taxon>
        <taxon>Saliceae</taxon>
        <taxon>Populus</taxon>
    </lineage>
</organism>
<dbReference type="Gene3D" id="1.10.630.10">
    <property type="entry name" value="Cytochrome P450"/>
    <property type="match status" value="3"/>
</dbReference>
<name>A0AAD6LRA5_9ROSI</name>
<dbReference type="FunFam" id="1.10.630.10:FF:000023">
    <property type="entry name" value="Cytochrome P450 family protein"/>
    <property type="match status" value="3"/>
</dbReference>
<dbReference type="PRINTS" id="PR00463">
    <property type="entry name" value="EP450I"/>
</dbReference>
<evidence type="ECO:0000313" key="11">
    <source>
        <dbReference type="EMBL" id="KAJ6971605.1"/>
    </source>
</evidence>
<dbReference type="GO" id="GO:0004497">
    <property type="term" value="F:monooxygenase activity"/>
    <property type="evidence" value="ECO:0007669"/>
    <property type="project" value="UniProtKB-KW"/>
</dbReference>
<proteinExistence type="inferred from homology"/>
<evidence type="ECO:0008006" key="13">
    <source>
        <dbReference type="Google" id="ProtNLM"/>
    </source>
</evidence>
<dbReference type="PANTHER" id="PTHR47947:SF60">
    <property type="entry name" value="CYTOCHROME P450"/>
    <property type="match status" value="1"/>
</dbReference>
<evidence type="ECO:0000256" key="4">
    <source>
        <dbReference type="ARBA" id="ARBA00022723"/>
    </source>
</evidence>
<dbReference type="InterPro" id="IPR036396">
    <property type="entry name" value="Cyt_P450_sf"/>
</dbReference>
<keyword evidence="5" id="KW-0560">Oxidoreductase</keyword>
<evidence type="ECO:0000256" key="2">
    <source>
        <dbReference type="ARBA" id="ARBA00010617"/>
    </source>
</evidence>
<evidence type="ECO:0000256" key="10">
    <source>
        <dbReference type="SAM" id="Phobius"/>
    </source>
</evidence>
<comment type="similarity">
    <text evidence="2">Belongs to the cytochrome P450 family.</text>
</comment>
<dbReference type="PROSITE" id="PS00086">
    <property type="entry name" value="CYTOCHROME_P450"/>
    <property type="match status" value="3"/>
</dbReference>
<keyword evidence="10" id="KW-1133">Transmembrane helix</keyword>
<accession>A0AAD6LRA5</accession>
<comment type="subcellular location">
    <subcellularLocation>
        <location evidence="1">Membrane</location>
    </subcellularLocation>
</comment>
<dbReference type="InterPro" id="IPR050651">
    <property type="entry name" value="Plant_Cytochrome_P450_Monoox"/>
</dbReference>
<comment type="caution">
    <text evidence="11">The sequence shown here is derived from an EMBL/GenBank/DDBJ whole genome shotgun (WGS) entry which is preliminary data.</text>
</comment>
<evidence type="ECO:0000256" key="6">
    <source>
        <dbReference type="ARBA" id="ARBA00023004"/>
    </source>
</evidence>
<dbReference type="Pfam" id="PF00067">
    <property type="entry name" value="p450"/>
    <property type="match status" value="3"/>
</dbReference>
<keyword evidence="4 9" id="KW-0479">Metal-binding</keyword>
<comment type="cofactor">
    <cofactor evidence="9">
        <name>heme</name>
        <dbReference type="ChEBI" id="CHEBI:30413"/>
    </cofactor>
</comment>
<evidence type="ECO:0000256" key="3">
    <source>
        <dbReference type="ARBA" id="ARBA00022617"/>
    </source>
</evidence>